<accession>A0A0F9J3R9</accession>
<protein>
    <recommendedName>
        <fullName evidence="2">DUF3368 domain-containing protein</fullName>
    </recommendedName>
</protein>
<evidence type="ECO:0000313" key="1">
    <source>
        <dbReference type="EMBL" id="KKM64329.1"/>
    </source>
</evidence>
<sequence>MKVAVSNSGPLIHLTIVGLLELVFKLYDVILIPQSVYNEIVVKGKEEGHSDAIILEQAISNEKIKVEKVKADTQKISTSKLHQGEINTILLALQLEVEIILLDDEEARIFARKLKIKVKGTLGILIELLKQKFLKLEEALKYLKKLNAIMYLSSDVYSYVENKLRKMAGSKKE</sequence>
<dbReference type="PANTHER" id="PTHR39550:SF1">
    <property type="entry name" value="SLL0658 PROTEIN"/>
    <property type="match status" value="1"/>
</dbReference>
<reference evidence="1" key="1">
    <citation type="journal article" date="2015" name="Nature">
        <title>Complex archaea that bridge the gap between prokaryotes and eukaryotes.</title>
        <authorList>
            <person name="Spang A."/>
            <person name="Saw J.H."/>
            <person name="Jorgensen S.L."/>
            <person name="Zaremba-Niedzwiedzka K."/>
            <person name="Martijn J."/>
            <person name="Lind A.E."/>
            <person name="van Eijk R."/>
            <person name="Schleper C."/>
            <person name="Guy L."/>
            <person name="Ettema T.J."/>
        </authorList>
    </citation>
    <scope>NUCLEOTIDE SEQUENCE</scope>
</reference>
<proteinExistence type="predicted"/>
<dbReference type="Pfam" id="PF11848">
    <property type="entry name" value="DUF3368"/>
    <property type="match status" value="1"/>
</dbReference>
<comment type="caution">
    <text evidence="1">The sequence shown here is derived from an EMBL/GenBank/DDBJ whole genome shotgun (WGS) entry which is preliminary data.</text>
</comment>
<dbReference type="PANTHER" id="PTHR39550">
    <property type="entry name" value="SLL0658 PROTEIN"/>
    <property type="match status" value="1"/>
</dbReference>
<organism evidence="1">
    <name type="scientific">marine sediment metagenome</name>
    <dbReference type="NCBI Taxonomy" id="412755"/>
    <lineage>
        <taxon>unclassified sequences</taxon>
        <taxon>metagenomes</taxon>
        <taxon>ecological metagenomes</taxon>
    </lineage>
</organism>
<dbReference type="EMBL" id="LAZR01010923">
    <property type="protein sequence ID" value="KKM64329.1"/>
    <property type="molecule type" value="Genomic_DNA"/>
</dbReference>
<evidence type="ECO:0008006" key="2">
    <source>
        <dbReference type="Google" id="ProtNLM"/>
    </source>
</evidence>
<dbReference type="AlphaFoldDB" id="A0A0F9J3R9"/>
<dbReference type="InterPro" id="IPR021799">
    <property type="entry name" value="PIN-like_prokaryotic"/>
</dbReference>
<gene>
    <name evidence="1" type="ORF">LCGC14_1502500</name>
</gene>
<name>A0A0F9J3R9_9ZZZZ</name>